<accession>A0A0L0QKU7</accession>
<evidence type="ECO:0008006" key="3">
    <source>
        <dbReference type="Google" id="ProtNLM"/>
    </source>
</evidence>
<evidence type="ECO:0000313" key="1">
    <source>
        <dbReference type="EMBL" id="KNE19250.1"/>
    </source>
</evidence>
<proteinExistence type="predicted"/>
<dbReference type="Proteomes" id="UP000036780">
    <property type="component" value="Unassembled WGS sequence"/>
</dbReference>
<organism evidence="1 2">
    <name type="scientific">Virgibacillus pantothenticus</name>
    <dbReference type="NCBI Taxonomy" id="1473"/>
    <lineage>
        <taxon>Bacteria</taxon>
        <taxon>Bacillati</taxon>
        <taxon>Bacillota</taxon>
        <taxon>Bacilli</taxon>
        <taxon>Bacillales</taxon>
        <taxon>Bacillaceae</taxon>
        <taxon>Virgibacillus</taxon>
    </lineage>
</organism>
<reference evidence="2" key="1">
    <citation type="submission" date="2015-07" db="EMBL/GenBank/DDBJ databases">
        <title>Fjat-10053 dsm26.</title>
        <authorList>
            <person name="Liu B."/>
            <person name="Wang J."/>
            <person name="Zhu Y."/>
            <person name="Liu G."/>
            <person name="Chen Q."/>
            <person name="Chen Z."/>
            <person name="Lan J."/>
            <person name="Che J."/>
            <person name="Ge C."/>
            <person name="Shi H."/>
            <person name="Pan Z."/>
            <person name="Liu X."/>
        </authorList>
    </citation>
    <scope>NUCLEOTIDE SEQUENCE [LARGE SCALE GENOMIC DNA]</scope>
    <source>
        <strain evidence="2">DSM 26</strain>
    </source>
</reference>
<dbReference type="EMBL" id="LGTO01000007">
    <property type="protein sequence ID" value="KNE19250.1"/>
    <property type="molecule type" value="Genomic_DNA"/>
</dbReference>
<name>A0A0L0QKU7_VIRPA</name>
<dbReference type="RefSeq" id="WP_050351771.1">
    <property type="nucleotide sequence ID" value="NZ_BOSN01000006.1"/>
</dbReference>
<gene>
    <name evidence="1" type="ORF">AFK71_12040</name>
</gene>
<dbReference type="GeneID" id="66872322"/>
<dbReference type="OrthoDB" id="7869153at2"/>
<protein>
    <recommendedName>
        <fullName evidence="3">Alpha-L-glutamate ligase</fullName>
    </recommendedName>
</protein>
<dbReference type="InterPro" id="IPR026838">
    <property type="entry name" value="YheC/D"/>
</dbReference>
<dbReference type="AlphaFoldDB" id="A0A0L0QKU7"/>
<dbReference type="PATRIC" id="fig|1473.5.peg.968"/>
<sequence>MTTIGMLSHRNDPKTVFKSYAYAAAAKMEGVEFFFFSPGRVNLKEKTILGWVYVMGEWIEKTVPFPDVIYNSSPPITEKQEVIVEALRQDIPFTSNPIGDKMSVYNRIKKDGTFSNYLIPSVDITKFDVVNDLLNEYQEIIVKPASGAKGIGIVYIQQEDDQYTIYQNQLKQVLTKIELKQFIENIIKNDAFLSQPFIQSKTNNGLSYDFRLHTQKDGEGQWTLTTIYPRIAGEGVVANLSGGGYSAIFESFLKHEFEEKFYDVKRTLEHFAVHFSTHFDGLYNEPLDELGIDIGIDANRKIWIFEVNWRPGPPILFSLEQDVTKRMIRYACYLQLQKARLMQS</sequence>
<dbReference type="Pfam" id="PF14398">
    <property type="entry name" value="ATPgrasp_YheCD"/>
    <property type="match status" value="1"/>
</dbReference>
<evidence type="ECO:0000313" key="2">
    <source>
        <dbReference type="Proteomes" id="UP000036780"/>
    </source>
</evidence>
<comment type="caution">
    <text evidence="1">The sequence shown here is derived from an EMBL/GenBank/DDBJ whole genome shotgun (WGS) entry which is preliminary data.</text>
</comment>
<keyword evidence="2" id="KW-1185">Reference proteome</keyword>
<dbReference type="SUPFAM" id="SSF56059">
    <property type="entry name" value="Glutathione synthetase ATP-binding domain-like"/>
    <property type="match status" value="1"/>
</dbReference>